<protein>
    <submittedName>
        <fullName evidence="1">Uncharacterized protein</fullName>
    </submittedName>
</protein>
<proteinExistence type="predicted"/>
<name>A0AA96GBB2_9BACT</name>
<dbReference type="RefSeq" id="WP_312644744.1">
    <property type="nucleotide sequence ID" value="NZ_CP116967.1"/>
</dbReference>
<dbReference type="AlphaFoldDB" id="A0AA96GBB2"/>
<reference evidence="1 2" key="1">
    <citation type="submission" date="2023-01" db="EMBL/GenBank/DDBJ databases">
        <title>Cultivation and genomic characterization of new, ubiquitous marine nitrite-oxidizing bacteria from the Nitrospirales.</title>
        <authorList>
            <person name="Mueller A.J."/>
            <person name="Daebeler A."/>
            <person name="Herbold C.W."/>
            <person name="Kirkegaard R.H."/>
            <person name="Daims H."/>
        </authorList>
    </citation>
    <scope>NUCLEOTIDE SEQUENCE [LARGE SCALE GENOMIC DNA]</scope>
    <source>
        <strain evidence="1 2">VA</strain>
    </source>
</reference>
<sequence length="98" mass="10408">MKHTLLMKRTILVASMALIPWILPGLTLAVPQGTEPTSSAEAQAQGLTQIAVGSVQDTLKACLGRIPQDASSGQLMLAEESCQQVETARTINQTSLTF</sequence>
<evidence type="ECO:0000313" key="1">
    <source>
        <dbReference type="EMBL" id="WNM58643.1"/>
    </source>
</evidence>
<dbReference type="EMBL" id="CP116967">
    <property type="protein sequence ID" value="WNM58643.1"/>
    <property type="molecule type" value="Genomic_DNA"/>
</dbReference>
<dbReference type="Proteomes" id="UP001302719">
    <property type="component" value="Chromosome"/>
</dbReference>
<keyword evidence="2" id="KW-1185">Reference proteome</keyword>
<gene>
    <name evidence="1" type="ORF">PP769_02425</name>
</gene>
<dbReference type="KEGG" id="nall:PP769_02425"/>
<evidence type="ECO:0000313" key="2">
    <source>
        <dbReference type="Proteomes" id="UP001302719"/>
    </source>
</evidence>
<accession>A0AA96GBB2</accession>
<organism evidence="1 2">
    <name type="scientific">Candidatus Nitrospira allomarina</name>
    <dbReference type="NCBI Taxonomy" id="3020900"/>
    <lineage>
        <taxon>Bacteria</taxon>
        <taxon>Pseudomonadati</taxon>
        <taxon>Nitrospirota</taxon>
        <taxon>Nitrospiria</taxon>
        <taxon>Nitrospirales</taxon>
        <taxon>Nitrospiraceae</taxon>
        <taxon>Nitrospira</taxon>
    </lineage>
</organism>